<evidence type="ECO:0000256" key="6">
    <source>
        <dbReference type="ARBA" id="ARBA00023224"/>
    </source>
</evidence>
<evidence type="ECO:0000256" key="5">
    <source>
        <dbReference type="ARBA" id="ARBA00023136"/>
    </source>
</evidence>
<evidence type="ECO:0000256" key="8">
    <source>
        <dbReference type="SAM" id="Coils"/>
    </source>
</evidence>
<dbReference type="SUPFAM" id="SSF58104">
    <property type="entry name" value="Methyl-accepting chemotaxis protein (MCP) signaling domain"/>
    <property type="match status" value="1"/>
</dbReference>
<dbReference type="Pfam" id="PF00015">
    <property type="entry name" value="MCPsignal"/>
    <property type="match status" value="1"/>
</dbReference>
<dbReference type="RefSeq" id="WP_268047614.1">
    <property type="nucleotide sequence ID" value="NZ_JAPQES010000001.1"/>
</dbReference>
<evidence type="ECO:0000256" key="9">
    <source>
        <dbReference type="SAM" id="Phobius"/>
    </source>
</evidence>
<protein>
    <submittedName>
        <fullName evidence="11">Cache domain-containing protein</fullName>
    </submittedName>
</protein>
<name>A0ABT4CJS1_9CLOT</name>
<evidence type="ECO:0000256" key="3">
    <source>
        <dbReference type="ARBA" id="ARBA00022692"/>
    </source>
</evidence>
<keyword evidence="5 9" id="KW-0472">Membrane</keyword>
<dbReference type="Proteomes" id="UP001079657">
    <property type="component" value="Unassembled WGS sequence"/>
</dbReference>
<evidence type="ECO:0000313" key="11">
    <source>
        <dbReference type="EMBL" id="MCY6369297.1"/>
    </source>
</evidence>
<keyword evidence="2" id="KW-1003">Cell membrane</keyword>
<feature type="domain" description="Methyl-accepting transducer" evidence="10">
    <location>
        <begin position="305"/>
        <end position="562"/>
    </location>
</feature>
<dbReference type="Gene3D" id="1.10.287.950">
    <property type="entry name" value="Methyl-accepting chemotaxis protein"/>
    <property type="match status" value="1"/>
</dbReference>
<dbReference type="PANTHER" id="PTHR32089:SF112">
    <property type="entry name" value="LYSOZYME-LIKE PROTEIN-RELATED"/>
    <property type="match status" value="1"/>
</dbReference>
<dbReference type="Pfam" id="PF17200">
    <property type="entry name" value="sCache_2"/>
    <property type="match status" value="1"/>
</dbReference>
<organism evidence="11 12">
    <name type="scientific">Clostridium ganghwense</name>
    <dbReference type="NCBI Taxonomy" id="312089"/>
    <lineage>
        <taxon>Bacteria</taxon>
        <taxon>Bacillati</taxon>
        <taxon>Bacillota</taxon>
        <taxon>Clostridia</taxon>
        <taxon>Eubacteriales</taxon>
        <taxon>Clostridiaceae</taxon>
        <taxon>Clostridium</taxon>
    </lineage>
</organism>
<evidence type="ECO:0000256" key="7">
    <source>
        <dbReference type="PROSITE-ProRule" id="PRU00284"/>
    </source>
</evidence>
<evidence type="ECO:0000256" key="1">
    <source>
        <dbReference type="ARBA" id="ARBA00004651"/>
    </source>
</evidence>
<feature type="transmembrane region" description="Helical" evidence="9">
    <location>
        <begin position="207"/>
        <end position="228"/>
    </location>
</feature>
<comment type="caution">
    <text evidence="11">The sequence shown here is derived from an EMBL/GenBank/DDBJ whole genome shotgun (WGS) entry which is preliminary data.</text>
</comment>
<reference evidence="11" key="1">
    <citation type="submission" date="2022-12" db="EMBL/GenBank/DDBJ databases">
        <authorList>
            <person name="Wang J."/>
        </authorList>
    </citation>
    <scope>NUCLEOTIDE SEQUENCE</scope>
    <source>
        <strain evidence="11">HY-42-06</strain>
    </source>
</reference>
<dbReference type="SMART" id="SM00283">
    <property type="entry name" value="MA"/>
    <property type="match status" value="1"/>
</dbReference>
<keyword evidence="3 9" id="KW-0812">Transmembrane</keyword>
<evidence type="ECO:0000256" key="4">
    <source>
        <dbReference type="ARBA" id="ARBA00022989"/>
    </source>
</evidence>
<keyword evidence="8" id="KW-0175">Coiled coil</keyword>
<dbReference type="InterPro" id="IPR033480">
    <property type="entry name" value="sCache_2"/>
</dbReference>
<sequence length="591" mass="65694">MKKISTKIMLLVIITCLIAGSGIGIFSIVKMRQDNIKNIQELESTLKRDYDENIKTEVETMVSILQSYYDKYQNGKMTLEEVKNLGADTLRKARYGKEGYFWADTSTGVNVVLLGKDSEGKNRYNLQDKKGNYIIQDIIQNGMKEDGGYTDYWFPKNGGTEPLPKRAYSLYFEPFDWVIGTGNYIDDIDNLIMQKKTVLEEHMHKNILTISAFIIAAIILSVISAVYFSKKISNPILLITKLIDKTSQLDLKYDKSFEVISWYKDETGIMGKAVVNLREELRTIVGNIKENSTNVNNHSQTLSTSINETVQSIDAVTKTIEELAKGATEQARDSQEGTEKLTNLADEINTASNNADLLKEYSNNTKIVNTQGMQAMEILADKVKENNQAVSQIAQNINILSDKSSSINEIVNTIQSIAEQTNLLALNAAIEAARAGESGKGFAVVADEIRKLSEQTANSTDEINNMIEQIQNEINVAKLNMDKGQSTISEANSSMNEAEKAFNTIEKAIVDMIEQTNHLVLNIDKVNEDKDSVLSSIHGISAISEESAASTEEVSASMEEQSSAMENVAQTTEELENIVKQLDSVVQKFNI</sequence>
<accession>A0ABT4CJS1</accession>
<dbReference type="InterPro" id="IPR004089">
    <property type="entry name" value="MCPsignal_dom"/>
</dbReference>
<evidence type="ECO:0000256" key="2">
    <source>
        <dbReference type="ARBA" id="ARBA00022475"/>
    </source>
</evidence>
<evidence type="ECO:0000313" key="12">
    <source>
        <dbReference type="Proteomes" id="UP001079657"/>
    </source>
</evidence>
<dbReference type="PROSITE" id="PS50111">
    <property type="entry name" value="CHEMOTAXIS_TRANSDUC_2"/>
    <property type="match status" value="1"/>
</dbReference>
<comment type="subcellular location">
    <subcellularLocation>
        <location evidence="1">Cell membrane</location>
        <topology evidence="1">Multi-pass membrane protein</topology>
    </subcellularLocation>
</comment>
<gene>
    <name evidence="11" type="ORF">OXH55_01385</name>
</gene>
<dbReference type="SMART" id="SM01049">
    <property type="entry name" value="Cache_2"/>
    <property type="match status" value="1"/>
</dbReference>
<evidence type="ECO:0000259" key="10">
    <source>
        <dbReference type="PROSITE" id="PS50111"/>
    </source>
</evidence>
<dbReference type="EMBL" id="JAPQES010000001">
    <property type="protein sequence ID" value="MCY6369297.1"/>
    <property type="molecule type" value="Genomic_DNA"/>
</dbReference>
<feature type="transmembrane region" description="Helical" evidence="9">
    <location>
        <begin position="6"/>
        <end position="29"/>
    </location>
</feature>
<dbReference type="Gene3D" id="3.30.450.20">
    <property type="entry name" value="PAS domain"/>
    <property type="match status" value="1"/>
</dbReference>
<feature type="coiled-coil region" evidence="8">
    <location>
        <begin position="449"/>
        <end position="515"/>
    </location>
</feature>
<feature type="coiled-coil region" evidence="8">
    <location>
        <begin position="558"/>
        <end position="588"/>
    </location>
</feature>
<proteinExistence type="predicted"/>
<dbReference type="CDD" id="cd11386">
    <property type="entry name" value="MCP_signal"/>
    <property type="match status" value="1"/>
</dbReference>
<dbReference type="PANTHER" id="PTHR32089">
    <property type="entry name" value="METHYL-ACCEPTING CHEMOTAXIS PROTEIN MCPB"/>
    <property type="match status" value="1"/>
</dbReference>
<keyword evidence="12" id="KW-1185">Reference proteome</keyword>
<keyword evidence="4 9" id="KW-1133">Transmembrane helix</keyword>
<keyword evidence="6 7" id="KW-0807">Transducer</keyword>